<evidence type="ECO:0000313" key="2">
    <source>
        <dbReference type="Proteomes" id="UP001482513"/>
    </source>
</evidence>
<gene>
    <name evidence="1" type="ORF">NC992_22505</name>
</gene>
<dbReference type="Gene3D" id="1.25.40.10">
    <property type="entry name" value="Tetratricopeptide repeat domain"/>
    <property type="match status" value="1"/>
</dbReference>
<accession>A0ABV0KCP3</accession>
<protein>
    <recommendedName>
        <fullName evidence="3">Tetratricopeptide repeat protein</fullName>
    </recommendedName>
</protein>
<evidence type="ECO:0008006" key="3">
    <source>
        <dbReference type="Google" id="ProtNLM"/>
    </source>
</evidence>
<dbReference type="SUPFAM" id="SSF48452">
    <property type="entry name" value="TPR-like"/>
    <property type="match status" value="1"/>
</dbReference>
<dbReference type="InterPro" id="IPR011990">
    <property type="entry name" value="TPR-like_helical_dom_sf"/>
</dbReference>
<sequence length="209" mass="23050">MNWTTQVNEPQATYDEVDQLKPDYRYTIVVTTDSGLSSATGPDVGFAMLPQAERDRINAEVAEVKARQLEPDVEAIALALVYLGFEHSDPNRQSYALNQSALDVLETRILAGSENSQLYLLQAETYLAVGLPLLARERYGQGLALAEASGQRELQVDNHLGLATVAEGQTEYDAAIAHLQAAQELYETLGEREQVEALQARIETLEKEI</sequence>
<reference evidence="1 2" key="1">
    <citation type="submission" date="2022-04" db="EMBL/GenBank/DDBJ databases">
        <title>Positive selection, recombination, and allopatry shape intraspecific diversity of widespread and dominant cyanobacteria.</title>
        <authorList>
            <person name="Wei J."/>
            <person name="Shu W."/>
            <person name="Hu C."/>
        </authorList>
    </citation>
    <scope>NUCLEOTIDE SEQUENCE [LARGE SCALE GENOMIC DNA]</scope>
    <source>
        <strain evidence="1 2">DQ-A4</strain>
    </source>
</reference>
<dbReference type="Proteomes" id="UP001482513">
    <property type="component" value="Unassembled WGS sequence"/>
</dbReference>
<dbReference type="EMBL" id="JAMPKX010000014">
    <property type="protein sequence ID" value="MEP0949667.1"/>
    <property type="molecule type" value="Genomic_DNA"/>
</dbReference>
<dbReference type="RefSeq" id="WP_190707706.1">
    <property type="nucleotide sequence ID" value="NZ_JAMPKX010000014.1"/>
</dbReference>
<proteinExistence type="predicted"/>
<evidence type="ECO:0000313" key="1">
    <source>
        <dbReference type="EMBL" id="MEP0949667.1"/>
    </source>
</evidence>
<organism evidence="1 2">
    <name type="scientific">Leptolyngbya subtilissima DQ-A4</name>
    <dbReference type="NCBI Taxonomy" id="2933933"/>
    <lineage>
        <taxon>Bacteria</taxon>
        <taxon>Bacillati</taxon>
        <taxon>Cyanobacteriota</taxon>
        <taxon>Cyanophyceae</taxon>
        <taxon>Leptolyngbyales</taxon>
        <taxon>Leptolyngbyaceae</taxon>
        <taxon>Leptolyngbya group</taxon>
        <taxon>Leptolyngbya</taxon>
    </lineage>
</organism>
<comment type="caution">
    <text evidence="1">The sequence shown here is derived from an EMBL/GenBank/DDBJ whole genome shotgun (WGS) entry which is preliminary data.</text>
</comment>
<keyword evidence="2" id="KW-1185">Reference proteome</keyword>
<name>A0ABV0KCP3_9CYAN</name>